<evidence type="ECO:0000313" key="3">
    <source>
        <dbReference type="Proteomes" id="UP000249016"/>
    </source>
</evidence>
<protein>
    <recommendedName>
        <fullName evidence="1">Secretion system C-terminal sorting domain-containing protein</fullName>
    </recommendedName>
</protein>
<dbReference type="InterPro" id="IPR026444">
    <property type="entry name" value="Secre_tail"/>
</dbReference>
<reference evidence="2 3" key="1">
    <citation type="submission" date="2018-06" db="EMBL/GenBank/DDBJ databases">
        <title>Spirosoma sp. HMF3257 Genome sequencing and assembly.</title>
        <authorList>
            <person name="Kang H."/>
            <person name="Cha I."/>
            <person name="Kim H."/>
            <person name="Kang J."/>
            <person name="Joh K."/>
        </authorList>
    </citation>
    <scope>NUCLEOTIDE SEQUENCE [LARGE SCALE GENOMIC DNA]</scope>
    <source>
        <strain evidence="2 3">HMF3257</strain>
    </source>
</reference>
<name>A0A327NFY3_9BACT</name>
<sequence length="183" mass="20105">MPSLQVTKNTDGTYQLTGDPNSAYVNWYWVKGDNKPIGSNIISSGRIFSSVSSTPDSYRYYAVTSAGNYVVSQKIYLPLPAGSARLGADDSFNEEAYGYSLNVSPNPVTDQASVTFKLPIEMHVRAEIVDQQGQLVQVVTDAHHASGSFTYPVNVAKLPPSLYFCRLKVGDLFLVKKLVKTQR</sequence>
<proteinExistence type="predicted"/>
<dbReference type="AlphaFoldDB" id="A0A327NFY3"/>
<dbReference type="NCBIfam" id="TIGR04183">
    <property type="entry name" value="Por_Secre_tail"/>
    <property type="match status" value="1"/>
</dbReference>
<accession>A0A327NFY3</accession>
<dbReference type="Proteomes" id="UP000249016">
    <property type="component" value="Unassembled WGS sequence"/>
</dbReference>
<evidence type="ECO:0000259" key="1">
    <source>
        <dbReference type="Pfam" id="PF18962"/>
    </source>
</evidence>
<comment type="caution">
    <text evidence="2">The sequence shown here is derived from an EMBL/GenBank/DDBJ whole genome shotgun (WGS) entry which is preliminary data.</text>
</comment>
<evidence type="ECO:0000313" key="2">
    <source>
        <dbReference type="EMBL" id="RAI73713.1"/>
    </source>
</evidence>
<dbReference type="Pfam" id="PF18962">
    <property type="entry name" value="Por_Secre_tail"/>
    <property type="match status" value="1"/>
</dbReference>
<gene>
    <name evidence="2" type="ORF">HMF3257_03515</name>
</gene>
<keyword evidence="3" id="KW-1185">Reference proteome</keyword>
<dbReference type="RefSeq" id="WP_111340589.1">
    <property type="nucleotide sequence ID" value="NZ_QLII01000001.1"/>
</dbReference>
<organism evidence="2 3">
    <name type="scientific">Spirosoma telluris</name>
    <dbReference type="NCBI Taxonomy" id="2183553"/>
    <lineage>
        <taxon>Bacteria</taxon>
        <taxon>Pseudomonadati</taxon>
        <taxon>Bacteroidota</taxon>
        <taxon>Cytophagia</taxon>
        <taxon>Cytophagales</taxon>
        <taxon>Cytophagaceae</taxon>
        <taxon>Spirosoma</taxon>
    </lineage>
</organism>
<dbReference type="OrthoDB" id="154460at2"/>
<dbReference type="EMBL" id="QLII01000001">
    <property type="protein sequence ID" value="RAI73713.1"/>
    <property type="molecule type" value="Genomic_DNA"/>
</dbReference>
<feature type="domain" description="Secretion system C-terminal sorting" evidence="1">
    <location>
        <begin position="104"/>
        <end position="179"/>
    </location>
</feature>